<proteinExistence type="predicted"/>
<name>A0A9P6QXA7_9FUNG</name>
<evidence type="ECO:0000256" key="5">
    <source>
        <dbReference type="ARBA" id="ARBA00023163"/>
    </source>
</evidence>
<evidence type="ECO:0000256" key="4">
    <source>
        <dbReference type="ARBA" id="ARBA00023015"/>
    </source>
</evidence>
<dbReference type="AlphaFoldDB" id="A0A9P6QXA7"/>
<evidence type="ECO:0000256" key="3">
    <source>
        <dbReference type="ARBA" id="ARBA00022679"/>
    </source>
</evidence>
<dbReference type="PANTHER" id="PTHR46077">
    <property type="entry name" value="E3 UBIQUITIN-PROTEIN LIGASE TOPORS"/>
    <property type="match status" value="1"/>
</dbReference>
<evidence type="ECO:0000256" key="2">
    <source>
        <dbReference type="ARBA" id="ARBA00012483"/>
    </source>
</evidence>
<organism evidence="7 8">
    <name type="scientific">Dissophora globulifera</name>
    <dbReference type="NCBI Taxonomy" id="979702"/>
    <lineage>
        <taxon>Eukaryota</taxon>
        <taxon>Fungi</taxon>
        <taxon>Fungi incertae sedis</taxon>
        <taxon>Mucoromycota</taxon>
        <taxon>Mortierellomycotina</taxon>
        <taxon>Mortierellomycetes</taxon>
        <taxon>Mortierellales</taxon>
        <taxon>Mortierellaceae</taxon>
        <taxon>Dissophora</taxon>
    </lineage>
</organism>
<protein>
    <recommendedName>
        <fullName evidence="2">RING-type E3 ubiquitin transferase</fullName>
        <ecNumber evidence="2">2.3.2.27</ecNumber>
    </recommendedName>
</protein>
<dbReference type="GO" id="GO:0006513">
    <property type="term" value="P:protein monoubiquitination"/>
    <property type="evidence" value="ECO:0007669"/>
    <property type="project" value="TreeGrafter"/>
</dbReference>
<evidence type="ECO:0000313" key="8">
    <source>
        <dbReference type="Proteomes" id="UP000738325"/>
    </source>
</evidence>
<evidence type="ECO:0000256" key="6">
    <source>
        <dbReference type="SAM" id="MobiDB-lite"/>
    </source>
</evidence>
<dbReference type="EC" id="2.3.2.27" evidence="2"/>
<dbReference type="PANTHER" id="PTHR46077:SF1">
    <property type="entry name" value="TOP1 BINDING ARGININE_SERINE RICH PROTEIN, E3 UBIQUITIN LIGASE"/>
    <property type="match status" value="1"/>
</dbReference>
<evidence type="ECO:0000256" key="1">
    <source>
        <dbReference type="ARBA" id="ARBA00000900"/>
    </source>
</evidence>
<dbReference type="GO" id="GO:0000209">
    <property type="term" value="P:protein polyubiquitination"/>
    <property type="evidence" value="ECO:0007669"/>
    <property type="project" value="TreeGrafter"/>
</dbReference>
<gene>
    <name evidence="7" type="ORF">BGZ99_002864</name>
</gene>
<accession>A0A9P6QXA7</accession>
<comment type="caution">
    <text evidence="7">The sequence shown here is derived from an EMBL/GenBank/DDBJ whole genome shotgun (WGS) entry which is preliminary data.</text>
</comment>
<comment type="catalytic activity">
    <reaction evidence="1">
        <text>S-ubiquitinyl-[E2 ubiquitin-conjugating enzyme]-L-cysteine + [acceptor protein]-L-lysine = [E2 ubiquitin-conjugating enzyme]-L-cysteine + N(6)-ubiquitinyl-[acceptor protein]-L-lysine.</text>
        <dbReference type="EC" id="2.3.2.27"/>
    </reaction>
</comment>
<reference evidence="7" key="1">
    <citation type="journal article" date="2020" name="Fungal Divers.">
        <title>Resolving the Mortierellaceae phylogeny through synthesis of multi-gene phylogenetics and phylogenomics.</title>
        <authorList>
            <person name="Vandepol N."/>
            <person name="Liber J."/>
            <person name="Desiro A."/>
            <person name="Na H."/>
            <person name="Kennedy M."/>
            <person name="Barry K."/>
            <person name="Grigoriev I.V."/>
            <person name="Miller A.N."/>
            <person name="O'Donnell K."/>
            <person name="Stajich J.E."/>
            <person name="Bonito G."/>
        </authorList>
    </citation>
    <scope>NUCLEOTIDE SEQUENCE</scope>
    <source>
        <strain evidence="7">REB-010B</strain>
    </source>
</reference>
<evidence type="ECO:0000313" key="7">
    <source>
        <dbReference type="EMBL" id="KAG0302886.1"/>
    </source>
</evidence>
<sequence length="174" mass="19938">NVYRHRLFVKHVGANRISGFQQITPETFRVLPHKLDRLIPWIRRELRAILSLSSMSYPTTSADAGPSTASSSSTPSPYPFSISNSSDYQDHHQYEEIDTGLELIREYIVAVLKQYDLQTDRAQDLLRDFLHEHTAQFVHELMAFARSPYSIEAYDRSAQYDSIPGLQSMLSTSE</sequence>
<keyword evidence="4" id="KW-0805">Transcription regulation</keyword>
<keyword evidence="8" id="KW-1185">Reference proteome</keyword>
<dbReference type="EMBL" id="JAAAIP010001919">
    <property type="protein sequence ID" value="KAG0302886.1"/>
    <property type="molecule type" value="Genomic_DNA"/>
</dbReference>
<feature type="region of interest" description="Disordered" evidence="6">
    <location>
        <begin position="61"/>
        <end position="86"/>
    </location>
</feature>
<dbReference type="OrthoDB" id="21204at2759"/>
<dbReference type="Proteomes" id="UP000738325">
    <property type="component" value="Unassembled WGS sequence"/>
</dbReference>
<feature type="non-terminal residue" evidence="7">
    <location>
        <position position="174"/>
    </location>
</feature>
<dbReference type="GO" id="GO:0061630">
    <property type="term" value="F:ubiquitin protein ligase activity"/>
    <property type="evidence" value="ECO:0007669"/>
    <property type="project" value="UniProtKB-EC"/>
</dbReference>
<feature type="non-terminal residue" evidence="7">
    <location>
        <position position="1"/>
    </location>
</feature>
<keyword evidence="3" id="KW-0808">Transferase</keyword>
<feature type="compositionally biased region" description="Low complexity" evidence="6">
    <location>
        <begin position="61"/>
        <end position="83"/>
    </location>
</feature>
<keyword evidence="5" id="KW-0804">Transcription</keyword>